<proteinExistence type="predicted"/>
<keyword evidence="2" id="KW-1185">Reference proteome</keyword>
<dbReference type="InterPro" id="IPR021074">
    <property type="entry name" value="Formate_DH_dsu"/>
</dbReference>
<accession>A0ABS7TMT0</accession>
<sequence>MDAHKLVKMANDIATFFESDPDPAAVTDGIAGHLRRFWDPRMRRALVRHIDEHGGEGCKPTVLAAVAGHRAALVPPAN</sequence>
<protein>
    <submittedName>
        <fullName evidence="1">Formate dehydrogenase subunit delta</fullName>
    </submittedName>
</protein>
<organism evidence="1 2">
    <name type="scientific">Nannocystis pusilla</name>
    <dbReference type="NCBI Taxonomy" id="889268"/>
    <lineage>
        <taxon>Bacteria</taxon>
        <taxon>Pseudomonadati</taxon>
        <taxon>Myxococcota</taxon>
        <taxon>Polyangia</taxon>
        <taxon>Nannocystales</taxon>
        <taxon>Nannocystaceae</taxon>
        <taxon>Nannocystis</taxon>
    </lineage>
</organism>
<name>A0ABS7TMT0_9BACT</name>
<dbReference type="RefSeq" id="WP_224191312.1">
    <property type="nucleotide sequence ID" value="NZ_JAIRAU010000007.1"/>
</dbReference>
<evidence type="ECO:0000313" key="1">
    <source>
        <dbReference type="EMBL" id="MBZ5709534.1"/>
    </source>
</evidence>
<dbReference type="EMBL" id="JAIRAU010000007">
    <property type="protein sequence ID" value="MBZ5709534.1"/>
    <property type="molecule type" value="Genomic_DNA"/>
</dbReference>
<evidence type="ECO:0000313" key="2">
    <source>
        <dbReference type="Proteomes" id="UP001139031"/>
    </source>
</evidence>
<dbReference type="Pfam" id="PF11390">
    <property type="entry name" value="FdsD"/>
    <property type="match status" value="1"/>
</dbReference>
<dbReference type="Proteomes" id="UP001139031">
    <property type="component" value="Unassembled WGS sequence"/>
</dbReference>
<reference evidence="1" key="1">
    <citation type="submission" date="2021-08" db="EMBL/GenBank/DDBJ databases">
        <authorList>
            <person name="Stevens D.C."/>
        </authorList>
    </citation>
    <scope>NUCLEOTIDE SEQUENCE</scope>
    <source>
        <strain evidence="1">DSM 53165</strain>
    </source>
</reference>
<gene>
    <name evidence="1" type="ORF">K7C98_09705</name>
</gene>
<comment type="caution">
    <text evidence="1">The sequence shown here is derived from an EMBL/GenBank/DDBJ whole genome shotgun (WGS) entry which is preliminary data.</text>
</comment>